<dbReference type="AlphaFoldDB" id="B7K0K3"/>
<evidence type="ECO:0000313" key="2">
    <source>
        <dbReference type="Proteomes" id="UP000008204"/>
    </source>
</evidence>
<keyword evidence="2" id="KW-1185">Reference proteome</keyword>
<dbReference type="Pfam" id="PF00353">
    <property type="entry name" value="HemolysinCabind"/>
    <property type="match status" value="2"/>
</dbReference>
<dbReference type="HOGENOM" id="CLU_1353514_0_0_3"/>
<dbReference type="SUPFAM" id="SSF51120">
    <property type="entry name" value="beta-Roll"/>
    <property type="match status" value="1"/>
</dbReference>
<evidence type="ECO:0000313" key="1">
    <source>
        <dbReference type="EMBL" id="ACK67487.1"/>
    </source>
</evidence>
<organism evidence="1 2">
    <name type="scientific">Rippkaea orientalis (strain PCC 8801 / RF-1)</name>
    <name type="common">Cyanothece sp. (strain PCC 8801)</name>
    <dbReference type="NCBI Taxonomy" id="41431"/>
    <lineage>
        <taxon>Bacteria</taxon>
        <taxon>Bacillati</taxon>
        <taxon>Cyanobacteriota</taxon>
        <taxon>Cyanophyceae</taxon>
        <taxon>Oscillatoriophycideae</taxon>
        <taxon>Chroococcales</taxon>
        <taxon>Aphanothecaceae</taxon>
        <taxon>Rippkaea</taxon>
        <taxon>Rippkaea orientalis</taxon>
    </lineage>
</organism>
<dbReference type="RefSeq" id="WP_012596745.1">
    <property type="nucleotide sequence ID" value="NC_011726.1"/>
</dbReference>
<dbReference type="InterPro" id="IPR001343">
    <property type="entry name" value="Hemolysn_Ca-bd"/>
</dbReference>
<dbReference type="KEGG" id="cyp:PCC8801_3522"/>
<dbReference type="GO" id="GO:0005509">
    <property type="term" value="F:calcium ion binding"/>
    <property type="evidence" value="ECO:0007669"/>
    <property type="project" value="InterPro"/>
</dbReference>
<protein>
    <submittedName>
        <fullName evidence="1">Hemolysin-type calcium-binding region</fullName>
    </submittedName>
</protein>
<reference evidence="2" key="1">
    <citation type="journal article" date="2011" name="MBio">
        <title>Novel metabolic attributes of the genus Cyanothece, comprising a group of unicellular nitrogen-fixing Cyanobacteria.</title>
        <authorList>
            <person name="Bandyopadhyay A."/>
            <person name="Elvitigala T."/>
            <person name="Welsh E."/>
            <person name="Stockel J."/>
            <person name="Liberton M."/>
            <person name="Min H."/>
            <person name="Sherman L.A."/>
            <person name="Pakrasi H.B."/>
        </authorList>
    </citation>
    <scope>NUCLEOTIDE SEQUENCE [LARGE SCALE GENOMIC DNA]</scope>
    <source>
        <strain evidence="2">PCC 8801</strain>
    </source>
</reference>
<dbReference type="eggNOG" id="COG2931">
    <property type="taxonomic scope" value="Bacteria"/>
</dbReference>
<dbReference type="PRINTS" id="PR00313">
    <property type="entry name" value="CABNDNGRPT"/>
</dbReference>
<name>B7K0K3_RIPO1</name>
<dbReference type="OrthoDB" id="512723at2"/>
<proteinExistence type="predicted"/>
<accession>B7K0K3</accession>
<dbReference type="EMBL" id="CP001287">
    <property type="protein sequence ID" value="ACK67487.1"/>
    <property type="molecule type" value="Genomic_DNA"/>
</dbReference>
<dbReference type="Gene3D" id="2.150.10.10">
    <property type="entry name" value="Serralysin-like metalloprotease, C-terminal"/>
    <property type="match status" value="2"/>
</dbReference>
<dbReference type="STRING" id="41431.PCC8801_3522"/>
<dbReference type="InterPro" id="IPR011049">
    <property type="entry name" value="Serralysin-like_metalloprot_C"/>
</dbReference>
<gene>
    <name evidence="1" type="ordered locus">PCC8801_3522</name>
</gene>
<sequence length="205" mass="22120">MVFARTLTGNDSDNFLRGDSRAERFRGRNGNDIVEALGGNDQLLGGKNDDQLFAGLGNDTLSGDDDLTLGDASDKGNDFLIGGSGSDVLIGWGDDILVGSGPNTYNANFIDSLKNDPFQTTIIGDGQRDTFVAVNKQSIDYTLTIAGYEKGIDQIDLRSFGITSANQFEEIQDKGGWYEAIAPEVNNAQLVLRININPTQLTYVI</sequence>
<dbReference type="Proteomes" id="UP000008204">
    <property type="component" value="Chromosome"/>
</dbReference>